<dbReference type="PROSITE" id="PS50011">
    <property type="entry name" value="PROTEIN_KINASE_DOM"/>
    <property type="match status" value="1"/>
</dbReference>
<dbReference type="GO" id="GO:0007165">
    <property type="term" value="P:signal transduction"/>
    <property type="evidence" value="ECO:0000318"/>
    <property type="project" value="GO_Central"/>
</dbReference>
<dbReference type="FunFam" id="2.60.40.10:FF:000107">
    <property type="entry name" value="Myosin, light chain kinase a"/>
    <property type="match status" value="2"/>
</dbReference>
<evidence type="ECO:0000256" key="4">
    <source>
        <dbReference type="ARBA" id="ARBA00022840"/>
    </source>
</evidence>
<dbReference type="FunFam" id="2.60.40.10:FF:002704">
    <property type="entry name" value="Myosin, light chain kinase 5"/>
    <property type="match status" value="1"/>
</dbReference>
<dbReference type="InterPro" id="IPR007110">
    <property type="entry name" value="Ig-like_dom"/>
</dbReference>
<feature type="domain" description="Protein kinase" evidence="8">
    <location>
        <begin position="377"/>
        <end position="632"/>
    </location>
</feature>
<dbReference type="InterPro" id="IPR013098">
    <property type="entry name" value="Ig_I-set"/>
</dbReference>
<dbReference type="EMBL" id="AHAT01023015">
    <property type="status" value="NOT_ANNOTATED_CDS"/>
    <property type="molecule type" value="Genomic_DNA"/>
</dbReference>
<feature type="domain" description="Ig-like" evidence="9">
    <location>
        <begin position="143"/>
        <end position="233"/>
    </location>
</feature>
<organism evidence="11 12">
    <name type="scientific">Lepisosteus oculatus</name>
    <name type="common">Spotted gar</name>
    <dbReference type="NCBI Taxonomy" id="7918"/>
    <lineage>
        <taxon>Eukaryota</taxon>
        <taxon>Metazoa</taxon>
        <taxon>Chordata</taxon>
        <taxon>Craniata</taxon>
        <taxon>Vertebrata</taxon>
        <taxon>Euteleostomi</taxon>
        <taxon>Actinopterygii</taxon>
        <taxon>Neopterygii</taxon>
        <taxon>Holostei</taxon>
        <taxon>Semionotiformes</taxon>
        <taxon>Lepisosteidae</taxon>
        <taxon>Lepisosteus</taxon>
    </lineage>
</organism>
<dbReference type="Pfam" id="PF00069">
    <property type="entry name" value="Pkinase"/>
    <property type="match status" value="1"/>
</dbReference>
<dbReference type="GO" id="GO:0055013">
    <property type="term" value="P:cardiac muscle cell development"/>
    <property type="evidence" value="ECO:0007669"/>
    <property type="project" value="UniProtKB-ARBA"/>
</dbReference>
<dbReference type="SMART" id="SM00408">
    <property type="entry name" value="IGc2"/>
    <property type="match status" value="3"/>
</dbReference>
<dbReference type="SMART" id="SM00220">
    <property type="entry name" value="S_TKc"/>
    <property type="match status" value="1"/>
</dbReference>
<dbReference type="InterPro" id="IPR013783">
    <property type="entry name" value="Ig-like_fold"/>
</dbReference>
<dbReference type="FunFam" id="1.10.510.10:FF:000321">
    <property type="entry name" value="Bent, isoform C"/>
    <property type="match status" value="1"/>
</dbReference>
<dbReference type="InterPro" id="IPR017441">
    <property type="entry name" value="Protein_kinase_ATP_BS"/>
</dbReference>
<dbReference type="Proteomes" id="UP000018468">
    <property type="component" value="Linkage group LG15"/>
</dbReference>
<dbReference type="InterPro" id="IPR000719">
    <property type="entry name" value="Prot_kinase_dom"/>
</dbReference>
<dbReference type="InterPro" id="IPR003599">
    <property type="entry name" value="Ig_sub"/>
</dbReference>
<dbReference type="GO" id="GO:0003007">
    <property type="term" value="P:heart morphogenesis"/>
    <property type="evidence" value="ECO:0007669"/>
    <property type="project" value="UniProtKB-ARBA"/>
</dbReference>
<feature type="binding site" evidence="6">
    <location>
        <position position="406"/>
    </location>
    <ligand>
        <name>ATP</name>
        <dbReference type="ChEBI" id="CHEBI:30616"/>
    </ligand>
</feature>
<sequence>MKDRGSDRTRWEAPVFTQPLKDCSVDEGCDIRLRGVITGSQPLCISWLHNGEAVRFGHASFQGGVAQLEVHDCLPEDAGAYTCVAENKKGKTSSSAAVCVRENIELVERTENDLIGKMISRDFNVSLKALMSLKTVDIEQTLPVQIVDCPERVEVQVGERAELQCAYRCSPPVAACWIHNKQQVVAEGPRTRVETSNKSSRLVISEACPEDAGSYTVLVRDCRGSAHHSLALTVIDRPQPPAGRPFISQLCLTSLVLSWSGPCYDGGSAVTGYVVEVKQVGPGKCGGWTEVTDRCKSTSYRVRSGLQTLQEYRFRVRAINAVGISQPSQESDTVKMDSETINSDLIVSVLGELQEEEDPQSYVHVTINAIQNVTDQYNKLEKLGVGKFGQVFKMMHKETNQVCAAKFYKARTSKEKAAARREIELMNCLHHPKLVRCLAAFESRSEIVMVMEYIAGGELFEHIVDDNFEHTEPTSVRYMKQILEGIQYMHRQNIVHLDLKPENIVCVNITGTLVKIIDFGLADKLDPKTPLKVMHGTPEFVAPEVISFEPVALATDMWSIGVICYILLSGESPFQGNTDAETLALVTAAAWEFDEESFDEITDLAKDFISRLLKKDMRRRMSCEQALAHPWMAAFTSVDPRSTKSLSKEKMKKFLAKQKWKKTGKALLALKRMTHLSSKADSPESPSSPPDREKVALSPEEELALLSLKENLRCEPQFATPLRDVAEPRGSTAHLSCNIIGYPDPEVLWHHDEDPIKETLRVQINYTENGQCSLIISNVQPEDSGVYSCKATNSLGTAQSSATLTIS</sequence>
<dbReference type="FunFam" id="3.30.200.20:FF:001119">
    <property type="entry name" value="Myosin light chain kinase"/>
    <property type="match status" value="1"/>
</dbReference>
<dbReference type="Bgee" id="ENSLOCG00000011894">
    <property type="expression patterns" value="Expressed in ovary and 12 other cell types or tissues"/>
</dbReference>
<dbReference type="Pfam" id="PF00041">
    <property type="entry name" value="fn3"/>
    <property type="match status" value="1"/>
</dbReference>
<feature type="domain" description="Fibronectin type-III" evidence="10">
    <location>
        <begin position="237"/>
        <end position="339"/>
    </location>
</feature>
<dbReference type="Gene3D" id="2.60.40.10">
    <property type="entry name" value="Immunoglobulins"/>
    <property type="match status" value="4"/>
</dbReference>
<dbReference type="Ensembl" id="ENSLOCT00000014663.1">
    <property type="protein sequence ID" value="ENSLOCP00000014634.1"/>
    <property type="gene ID" value="ENSLOCG00000011894.1"/>
</dbReference>
<feature type="domain" description="Ig-like" evidence="9">
    <location>
        <begin position="716"/>
        <end position="805"/>
    </location>
</feature>
<dbReference type="GO" id="GO:0004687">
    <property type="term" value="F:myosin light chain kinase activity"/>
    <property type="evidence" value="ECO:0000318"/>
    <property type="project" value="GO_Central"/>
</dbReference>
<dbReference type="GeneTree" id="ENSGT00940000163949"/>
<dbReference type="FunCoup" id="W5N1X5">
    <property type="interactions" value="81"/>
</dbReference>
<dbReference type="CDD" id="cd14103">
    <property type="entry name" value="STKc_MLCK"/>
    <property type="match status" value="1"/>
</dbReference>
<dbReference type="PROSITE" id="PS00107">
    <property type="entry name" value="PROTEIN_KINASE_ATP"/>
    <property type="match status" value="1"/>
</dbReference>
<keyword evidence="12" id="KW-1185">Reference proteome</keyword>
<dbReference type="AlphaFoldDB" id="W5N1X5"/>
<dbReference type="SMART" id="SM00409">
    <property type="entry name" value="IG"/>
    <property type="match status" value="3"/>
</dbReference>
<dbReference type="InterPro" id="IPR036179">
    <property type="entry name" value="Ig-like_dom_sf"/>
</dbReference>
<dbReference type="PROSITE" id="PS50835">
    <property type="entry name" value="IG_LIKE"/>
    <property type="match status" value="3"/>
</dbReference>
<dbReference type="PANTHER" id="PTHR47633">
    <property type="entry name" value="IMMUNOGLOBULIN"/>
    <property type="match status" value="1"/>
</dbReference>
<evidence type="ECO:0000259" key="10">
    <source>
        <dbReference type="PROSITE" id="PS50853"/>
    </source>
</evidence>
<evidence type="ECO:0000259" key="9">
    <source>
        <dbReference type="PROSITE" id="PS50835"/>
    </source>
</evidence>
<evidence type="ECO:0000313" key="12">
    <source>
        <dbReference type="Proteomes" id="UP000018468"/>
    </source>
</evidence>
<evidence type="ECO:0000256" key="2">
    <source>
        <dbReference type="ARBA" id="ARBA00022737"/>
    </source>
</evidence>
<feature type="region of interest" description="Disordered" evidence="7">
    <location>
        <begin position="676"/>
        <end position="697"/>
    </location>
</feature>
<dbReference type="GO" id="GO:0005524">
    <property type="term" value="F:ATP binding"/>
    <property type="evidence" value="ECO:0007669"/>
    <property type="project" value="UniProtKB-UniRule"/>
</dbReference>
<dbReference type="SUPFAM" id="SSF48726">
    <property type="entry name" value="Immunoglobulin"/>
    <property type="match status" value="3"/>
</dbReference>
<keyword evidence="4 6" id="KW-0067">ATP-binding</keyword>
<dbReference type="CDD" id="cd00063">
    <property type="entry name" value="FN3"/>
    <property type="match status" value="1"/>
</dbReference>
<dbReference type="Gene3D" id="3.30.200.20">
    <property type="entry name" value="Phosphorylase Kinase, domain 1"/>
    <property type="match status" value="1"/>
</dbReference>
<dbReference type="SMART" id="SM00060">
    <property type="entry name" value="FN3"/>
    <property type="match status" value="1"/>
</dbReference>
<keyword evidence="2" id="KW-0677">Repeat</keyword>
<dbReference type="InterPro" id="IPR011009">
    <property type="entry name" value="Kinase-like_dom_sf"/>
</dbReference>
<proteinExistence type="inferred from homology"/>
<dbReference type="SUPFAM" id="SSF56112">
    <property type="entry name" value="Protein kinase-like (PK-like)"/>
    <property type="match status" value="1"/>
</dbReference>
<dbReference type="HOGENOM" id="CLU_000288_76_1_1"/>
<reference evidence="11" key="2">
    <citation type="submission" date="2025-08" db="UniProtKB">
        <authorList>
            <consortium name="Ensembl"/>
        </authorList>
    </citation>
    <scope>IDENTIFICATION</scope>
</reference>
<dbReference type="InParanoid" id="W5N1X5"/>
<dbReference type="InterPro" id="IPR003961">
    <property type="entry name" value="FN3_dom"/>
</dbReference>
<dbReference type="eggNOG" id="KOG0613">
    <property type="taxonomic scope" value="Eukaryota"/>
</dbReference>
<dbReference type="PROSITE" id="PS50853">
    <property type="entry name" value="FN3"/>
    <property type="match status" value="1"/>
</dbReference>
<protein>
    <submittedName>
        <fullName evidence="11">Myosin, light chain kinase 5</fullName>
    </submittedName>
</protein>
<evidence type="ECO:0000256" key="1">
    <source>
        <dbReference type="ARBA" id="ARBA00006692"/>
    </source>
</evidence>
<dbReference type="GO" id="GO:0005737">
    <property type="term" value="C:cytoplasm"/>
    <property type="evidence" value="ECO:0000318"/>
    <property type="project" value="GO_Central"/>
</dbReference>
<accession>W5N1X5</accession>
<evidence type="ECO:0000313" key="11">
    <source>
        <dbReference type="Ensembl" id="ENSLOCP00000014634.1"/>
    </source>
</evidence>
<feature type="domain" description="Ig-like" evidence="9">
    <location>
        <begin position="14"/>
        <end position="99"/>
    </location>
</feature>
<evidence type="ECO:0000256" key="5">
    <source>
        <dbReference type="ARBA" id="ARBA00023319"/>
    </source>
</evidence>
<dbReference type="InterPro" id="IPR036116">
    <property type="entry name" value="FN3_sf"/>
</dbReference>
<evidence type="ECO:0000256" key="7">
    <source>
        <dbReference type="SAM" id="MobiDB-lite"/>
    </source>
</evidence>
<keyword evidence="3 6" id="KW-0547">Nucleotide-binding</keyword>
<dbReference type="PROSITE" id="PS00108">
    <property type="entry name" value="PROTEIN_KINASE_ST"/>
    <property type="match status" value="1"/>
</dbReference>
<dbReference type="Gene3D" id="1.10.510.10">
    <property type="entry name" value="Transferase(Phosphotransferase) domain 1"/>
    <property type="match status" value="1"/>
</dbReference>
<dbReference type="SUPFAM" id="SSF49265">
    <property type="entry name" value="Fibronectin type III"/>
    <property type="match status" value="1"/>
</dbReference>
<dbReference type="OMA" id="HYNLQEK"/>
<dbReference type="EMBL" id="AHAT01023014">
    <property type="status" value="NOT_ANNOTATED_CDS"/>
    <property type="molecule type" value="Genomic_DNA"/>
</dbReference>
<evidence type="ECO:0000256" key="6">
    <source>
        <dbReference type="PROSITE-ProRule" id="PRU10141"/>
    </source>
</evidence>
<evidence type="ECO:0000256" key="3">
    <source>
        <dbReference type="ARBA" id="ARBA00022741"/>
    </source>
</evidence>
<name>W5N1X5_LEPOC</name>
<dbReference type="InterPro" id="IPR008271">
    <property type="entry name" value="Ser/Thr_kinase_AS"/>
</dbReference>
<dbReference type="Pfam" id="PF07679">
    <property type="entry name" value="I-set"/>
    <property type="match status" value="3"/>
</dbReference>
<comment type="similarity">
    <text evidence="1">Belongs to the protein kinase superfamily. CAMK Ser/Thr protein kinase family.</text>
</comment>
<dbReference type="PANTHER" id="PTHR47633:SF9">
    <property type="entry name" value="NON-SPECIFIC SERINE_THREONINE PROTEIN KINASE"/>
    <property type="match status" value="1"/>
</dbReference>
<reference evidence="12" key="1">
    <citation type="submission" date="2011-12" db="EMBL/GenBank/DDBJ databases">
        <title>The Draft Genome of Lepisosteus oculatus.</title>
        <authorList>
            <consortium name="The Broad Institute Genome Assembly &amp; Analysis Group"/>
            <consortium name="Computational R&amp;D Group"/>
            <consortium name="and Sequencing Platform"/>
            <person name="Di Palma F."/>
            <person name="Alfoldi J."/>
            <person name="Johnson J."/>
            <person name="Berlin A."/>
            <person name="Gnerre S."/>
            <person name="Jaffe D."/>
            <person name="MacCallum I."/>
            <person name="Young S."/>
            <person name="Walker B.J."/>
            <person name="Lander E.S."/>
            <person name="Lindblad-Toh K."/>
        </authorList>
    </citation>
    <scope>NUCLEOTIDE SEQUENCE [LARGE SCALE GENOMIC DNA]</scope>
</reference>
<dbReference type="STRING" id="7918.ENSLOCP00000014634"/>
<dbReference type="InterPro" id="IPR003598">
    <property type="entry name" value="Ig_sub2"/>
</dbReference>
<dbReference type="PRINTS" id="PR00014">
    <property type="entry name" value="FNTYPEIII"/>
</dbReference>
<reference evidence="11" key="3">
    <citation type="submission" date="2025-09" db="UniProtKB">
        <authorList>
            <consortium name="Ensembl"/>
        </authorList>
    </citation>
    <scope>IDENTIFICATION</scope>
</reference>
<dbReference type="FunFam" id="2.60.40.10:FF:001127">
    <property type="entry name" value="Myosin, light chain kinase a"/>
    <property type="match status" value="1"/>
</dbReference>
<keyword evidence="5" id="KW-0393">Immunoglobulin domain</keyword>
<evidence type="ECO:0000259" key="8">
    <source>
        <dbReference type="PROSITE" id="PS50011"/>
    </source>
</evidence>